<geneLocation type="chloroplast" evidence="1"/>
<keyword evidence="1" id="KW-0150">Chloroplast</keyword>
<keyword evidence="1" id="KW-0934">Plastid</keyword>
<dbReference type="EMBL" id="OQ908868">
    <property type="protein sequence ID" value="WMP11813.1"/>
    <property type="molecule type" value="Genomic_DNA"/>
</dbReference>
<accession>A0AA51NE76</accession>
<dbReference type="EMBL" id="OQ908869">
    <property type="protein sequence ID" value="WMP12024.1"/>
    <property type="molecule type" value="Genomic_DNA"/>
</dbReference>
<organism evidence="1">
    <name type="scientific">Laurencia australis</name>
    <dbReference type="NCBI Taxonomy" id="3073067"/>
    <lineage>
        <taxon>Eukaryota</taxon>
        <taxon>Rhodophyta</taxon>
        <taxon>Florideophyceae</taxon>
        <taxon>Rhodymeniophycidae</taxon>
        <taxon>Ceramiales</taxon>
        <taxon>Rhodomelaceae</taxon>
        <taxon>Laurencieae</taxon>
        <taxon>Laurencia</taxon>
    </lineage>
</organism>
<reference evidence="1" key="1">
    <citation type="journal article" date="2023" name="J. Phycol.">
        <title>Gene-rich plastid genomes of two parasitic red algal species, Laurencia australis and L. verruciformis (Rhodomelaceae, Ceramiales), and a taxonomic revision of Janczewskia.</title>
        <authorList>
            <person name="Preuss M."/>
            <person name="Diaz-Tapia P."/>
            <person name="Verbruggen H."/>
            <person name="Zuccarello G.C."/>
        </authorList>
    </citation>
    <scope>NUCLEOTIDE SEQUENCE</scope>
    <source>
        <strain evidence="1">B1P</strain>
        <strain evidence="2">B2P</strain>
    </source>
</reference>
<gene>
    <name evidence="1" type="primary">orf59</name>
</gene>
<evidence type="ECO:0000313" key="1">
    <source>
        <dbReference type="EMBL" id="WMP11813.1"/>
    </source>
</evidence>
<sequence length="39" mass="4827">MCNYFHKRDVTIKNIARCIKLFKVYKSKHAMFEFLIILY</sequence>
<protein>
    <submittedName>
        <fullName evidence="1">Uncharacterized protein</fullName>
    </submittedName>
</protein>
<name>A0AA51NE76_9FLOR</name>
<evidence type="ECO:0000313" key="2">
    <source>
        <dbReference type="EMBL" id="WMP12024.1"/>
    </source>
</evidence>
<dbReference type="AlphaFoldDB" id="A0AA51NE76"/>
<proteinExistence type="predicted"/>